<sequence>MTAPGEPEPAGLSIGDSAAITDDLAELTAREPGRVLFCRETGEGWTGVTAAEFSAEVRALALGLVAAGVRPGDRVALMAATSYEWTLCDYAIWTAGAVSVPVYDTASGDQADRILRDSGAVAAFALGDKCAQAMSGADRVWRMDGQDLAVLRAGGASVDPAVLPARRDTIVADDPATIVYTSGTTGRPKGCVLTHRNLLAEVHGTLAAPGISEAVLTPGSSVLLFLPLAHILTRVVLLAAVRAGARTGHLGDLARLPDALGSFRPTAVAAVPRFFEKLRDTAEREAGHGFAGRVFRAAERTAVSWSEAERPGPVLSVRRFFFDLLVFRRLRAALGGRVEYAVSGGAPLAPRLAHFLRGAGIRILEGYGLTETTAGVTLNVPGAQRIGTVGQPIPGAEVRIAADGEILVRGPAVFARYWRAEAETAEAFDAGGWFRTGDLGSVQDGFLTVSGRKKDLLVTANGKNIAAAWFEDTLRAHWLIDQCVVTGDRLPFVGALLALDTAAFAEWKLDRAKPPEATVADLRDDGDLLAVLQEAVDDVNATVSHAEAIKRFRVLAAEFEVGDELTPTLKVRRSRVLEKYADEVAALYAARR</sequence>
<dbReference type="EMBL" id="JACGZW010000001">
    <property type="protein sequence ID" value="MBB1152264.1"/>
    <property type="molecule type" value="Genomic_DNA"/>
</dbReference>
<evidence type="ECO:0000313" key="3">
    <source>
        <dbReference type="Proteomes" id="UP000526734"/>
    </source>
</evidence>
<dbReference type="PANTHER" id="PTHR43272">
    <property type="entry name" value="LONG-CHAIN-FATTY-ACID--COA LIGASE"/>
    <property type="match status" value="1"/>
</dbReference>
<dbReference type="Pfam" id="PF23562">
    <property type="entry name" value="AMP-binding_C_3"/>
    <property type="match status" value="1"/>
</dbReference>
<evidence type="ECO:0000313" key="2">
    <source>
        <dbReference type="EMBL" id="MBB1152264.1"/>
    </source>
</evidence>
<dbReference type="Proteomes" id="UP000526734">
    <property type="component" value="Unassembled WGS sequence"/>
</dbReference>
<organism evidence="2 3">
    <name type="scientific">Amycolatopsis dendrobii</name>
    <dbReference type="NCBI Taxonomy" id="2760662"/>
    <lineage>
        <taxon>Bacteria</taxon>
        <taxon>Bacillati</taxon>
        <taxon>Actinomycetota</taxon>
        <taxon>Actinomycetes</taxon>
        <taxon>Pseudonocardiales</taxon>
        <taxon>Pseudonocardiaceae</taxon>
        <taxon>Amycolatopsis</taxon>
    </lineage>
</organism>
<evidence type="ECO:0000259" key="1">
    <source>
        <dbReference type="Pfam" id="PF00501"/>
    </source>
</evidence>
<reference evidence="2 3" key="1">
    <citation type="submission" date="2020-08" db="EMBL/GenBank/DDBJ databases">
        <title>Amycolatopsis sp. nov. DR6-1 isolated from Dendrobium heterocarpum.</title>
        <authorList>
            <person name="Tedsree N."/>
            <person name="Kuncharoen N."/>
            <person name="Likhitwitayawuid K."/>
            <person name="Tanasupawat S."/>
        </authorList>
    </citation>
    <scope>NUCLEOTIDE SEQUENCE [LARGE SCALE GENOMIC DNA]</scope>
    <source>
        <strain evidence="2 3">DR6-1</strain>
    </source>
</reference>
<dbReference type="RefSeq" id="WP_182889465.1">
    <property type="nucleotide sequence ID" value="NZ_JACGZW010000001.1"/>
</dbReference>
<dbReference type="SUPFAM" id="SSF56801">
    <property type="entry name" value="Acetyl-CoA synthetase-like"/>
    <property type="match status" value="1"/>
</dbReference>
<accession>A0A7W3Z919</accession>
<dbReference type="InterPro" id="IPR020845">
    <property type="entry name" value="AMP-binding_CS"/>
</dbReference>
<dbReference type="AlphaFoldDB" id="A0A7W3Z919"/>
<gene>
    <name evidence="2" type="ORF">H4281_03900</name>
</gene>
<dbReference type="Pfam" id="PF00501">
    <property type="entry name" value="AMP-binding"/>
    <property type="match status" value="1"/>
</dbReference>
<comment type="caution">
    <text evidence="2">The sequence shown here is derived from an EMBL/GenBank/DDBJ whole genome shotgun (WGS) entry which is preliminary data.</text>
</comment>
<dbReference type="CDD" id="cd05907">
    <property type="entry name" value="VL_LC_FACS_like"/>
    <property type="match status" value="1"/>
</dbReference>
<dbReference type="PANTHER" id="PTHR43272:SF52">
    <property type="entry name" value="AMP-DEPENDENT SYNTHETASE_LIGASE DOMAIN-CONTAINING PROTEIN"/>
    <property type="match status" value="1"/>
</dbReference>
<keyword evidence="2" id="KW-0436">Ligase</keyword>
<dbReference type="GO" id="GO:0016020">
    <property type="term" value="C:membrane"/>
    <property type="evidence" value="ECO:0007669"/>
    <property type="project" value="TreeGrafter"/>
</dbReference>
<protein>
    <submittedName>
        <fullName evidence="2">Long-chain fatty acid--CoA ligase</fullName>
    </submittedName>
</protein>
<proteinExistence type="predicted"/>
<dbReference type="PROSITE" id="PS00455">
    <property type="entry name" value="AMP_BINDING"/>
    <property type="match status" value="1"/>
</dbReference>
<dbReference type="Gene3D" id="3.40.50.12780">
    <property type="entry name" value="N-terminal domain of ligase-like"/>
    <property type="match status" value="1"/>
</dbReference>
<dbReference type="GO" id="GO:0004467">
    <property type="term" value="F:long-chain fatty acid-CoA ligase activity"/>
    <property type="evidence" value="ECO:0007669"/>
    <property type="project" value="TreeGrafter"/>
</dbReference>
<name>A0A7W3Z919_9PSEU</name>
<keyword evidence="3" id="KW-1185">Reference proteome</keyword>
<dbReference type="InterPro" id="IPR042099">
    <property type="entry name" value="ANL_N_sf"/>
</dbReference>
<feature type="domain" description="AMP-dependent synthetase/ligase" evidence="1">
    <location>
        <begin position="29"/>
        <end position="418"/>
    </location>
</feature>
<dbReference type="InterPro" id="IPR000873">
    <property type="entry name" value="AMP-dep_synth/lig_dom"/>
</dbReference>